<feature type="compositionally biased region" description="Low complexity" evidence="10">
    <location>
        <begin position="642"/>
        <end position="663"/>
    </location>
</feature>
<dbReference type="InterPro" id="IPR011527">
    <property type="entry name" value="ABC1_TM_dom"/>
</dbReference>
<dbReference type="InterPro" id="IPR039421">
    <property type="entry name" value="Type_1_exporter"/>
</dbReference>
<dbReference type="GO" id="GO:0016887">
    <property type="term" value="F:ATP hydrolysis activity"/>
    <property type="evidence" value="ECO:0007669"/>
    <property type="project" value="InterPro"/>
</dbReference>
<keyword evidence="6" id="KW-0067">ATP-binding</keyword>
<evidence type="ECO:0000259" key="13">
    <source>
        <dbReference type="PROSITE" id="PS50929"/>
    </source>
</evidence>
<dbReference type="InterPro" id="IPR003593">
    <property type="entry name" value="AAA+_ATPase"/>
</dbReference>
<dbReference type="CDD" id="cd18564">
    <property type="entry name" value="ABC_6TM_exporter_like"/>
    <property type="match status" value="1"/>
</dbReference>
<dbReference type="Gene3D" id="3.40.50.300">
    <property type="entry name" value="P-loop containing nucleotide triphosphate hydrolases"/>
    <property type="match status" value="1"/>
</dbReference>
<dbReference type="InterPro" id="IPR027417">
    <property type="entry name" value="P-loop_NTPase"/>
</dbReference>
<evidence type="ECO:0000256" key="6">
    <source>
        <dbReference type="ARBA" id="ARBA00022840"/>
    </source>
</evidence>
<dbReference type="SUPFAM" id="SSF52540">
    <property type="entry name" value="P-loop containing nucleoside triphosphate hydrolases"/>
    <property type="match status" value="1"/>
</dbReference>
<dbReference type="OrthoDB" id="9806127at2"/>
<feature type="region of interest" description="Disordered" evidence="10">
    <location>
        <begin position="8"/>
        <end position="36"/>
    </location>
</feature>
<dbReference type="InterPro" id="IPR003439">
    <property type="entry name" value="ABC_transporter-like_ATP-bd"/>
</dbReference>
<comment type="subcellular location">
    <subcellularLocation>
        <location evidence="1">Cell membrane</location>
        <topology evidence="1">Multi-pass membrane protein</topology>
    </subcellularLocation>
</comment>
<dbReference type="GO" id="GO:0034040">
    <property type="term" value="F:ATPase-coupled lipid transmembrane transporter activity"/>
    <property type="evidence" value="ECO:0007669"/>
    <property type="project" value="TreeGrafter"/>
</dbReference>
<evidence type="ECO:0000256" key="4">
    <source>
        <dbReference type="ARBA" id="ARBA00022692"/>
    </source>
</evidence>
<dbReference type="PANTHER" id="PTHR24221:SF468">
    <property type="entry name" value="ABC TRANSPORTER"/>
    <property type="match status" value="1"/>
</dbReference>
<keyword evidence="5" id="KW-0547">Nucleotide-binding</keyword>
<feature type="transmembrane region" description="Helical" evidence="11">
    <location>
        <begin position="63"/>
        <end position="82"/>
    </location>
</feature>
<dbReference type="GO" id="GO:0005886">
    <property type="term" value="C:plasma membrane"/>
    <property type="evidence" value="ECO:0007669"/>
    <property type="project" value="UniProtKB-SubCell"/>
</dbReference>
<evidence type="ECO:0000256" key="8">
    <source>
        <dbReference type="ARBA" id="ARBA00023136"/>
    </source>
</evidence>
<dbReference type="InterPro" id="IPR017871">
    <property type="entry name" value="ABC_transporter-like_CS"/>
</dbReference>
<evidence type="ECO:0000256" key="9">
    <source>
        <dbReference type="ARBA" id="ARBA00061644"/>
    </source>
</evidence>
<dbReference type="KEGG" id="brz:CFK38_01665"/>
<feature type="transmembrane region" description="Helical" evidence="11">
    <location>
        <begin position="191"/>
        <end position="212"/>
    </location>
</feature>
<keyword evidence="4 11" id="KW-0812">Transmembrane</keyword>
<dbReference type="PANTHER" id="PTHR24221">
    <property type="entry name" value="ATP-BINDING CASSETTE SUB-FAMILY B"/>
    <property type="match status" value="1"/>
</dbReference>
<feature type="domain" description="ABC transporter" evidence="12">
    <location>
        <begin position="397"/>
        <end position="631"/>
    </location>
</feature>
<keyword evidence="7 11" id="KW-1133">Transmembrane helix</keyword>
<dbReference type="Pfam" id="PF00664">
    <property type="entry name" value="ABC_membrane"/>
    <property type="match status" value="1"/>
</dbReference>
<accession>A0A291GJI7</accession>
<feature type="transmembrane region" description="Helical" evidence="11">
    <location>
        <begin position="117"/>
        <end position="138"/>
    </location>
</feature>
<evidence type="ECO:0000313" key="15">
    <source>
        <dbReference type="Proteomes" id="UP000218165"/>
    </source>
</evidence>
<organism evidence="14 15">
    <name type="scientific">Brachybacterium vulturis</name>
    <dbReference type="NCBI Taxonomy" id="2017484"/>
    <lineage>
        <taxon>Bacteria</taxon>
        <taxon>Bacillati</taxon>
        <taxon>Actinomycetota</taxon>
        <taxon>Actinomycetes</taxon>
        <taxon>Micrococcales</taxon>
        <taxon>Dermabacteraceae</taxon>
        <taxon>Brachybacterium</taxon>
    </lineage>
</organism>
<evidence type="ECO:0000256" key="5">
    <source>
        <dbReference type="ARBA" id="ARBA00022741"/>
    </source>
</evidence>
<reference evidence="15" key="1">
    <citation type="submission" date="2017-09" db="EMBL/GenBank/DDBJ databases">
        <title>Brachybacterium sp. VM2412.</title>
        <authorList>
            <person name="Tak E.J."/>
            <person name="Bae J.-W."/>
        </authorList>
    </citation>
    <scope>NUCLEOTIDE SEQUENCE [LARGE SCALE GENOMIC DNA]</scope>
    <source>
        <strain evidence="15">VM2412</strain>
    </source>
</reference>
<keyword evidence="3" id="KW-1003">Cell membrane</keyword>
<evidence type="ECO:0000259" key="12">
    <source>
        <dbReference type="PROSITE" id="PS50893"/>
    </source>
</evidence>
<evidence type="ECO:0000256" key="10">
    <source>
        <dbReference type="SAM" id="MobiDB-lite"/>
    </source>
</evidence>
<evidence type="ECO:0000256" key="7">
    <source>
        <dbReference type="ARBA" id="ARBA00022989"/>
    </source>
</evidence>
<dbReference type="Proteomes" id="UP000218165">
    <property type="component" value="Chromosome"/>
</dbReference>
<proteinExistence type="inferred from homology"/>
<gene>
    <name evidence="14" type="ORF">CFK38_01665</name>
</gene>
<dbReference type="FunFam" id="3.40.50.300:FF:000299">
    <property type="entry name" value="ABC transporter ATP-binding protein/permease"/>
    <property type="match status" value="1"/>
</dbReference>
<comment type="similarity">
    <text evidence="9">Belongs to the ABC transporter superfamily. Lipid exporter (TC 3.A.1.106) family.</text>
</comment>
<sequence>MVTNILRRRRTRRAERGTGAEGAQQPRRRLLPGRSAVPRKERLDPSALRRTLRIIRPHLPRHLLLCLVGMIGLLLDVAFRVLEPWPLKYAVDAVTSALGADLPSDASPFGLNIEQTVIAAALGLAIIIGGRAASNYLATVSFAKVGARIATELRTRVFDHVQALSLRYHSRASIGDTSQRLVGDVGRLQDVAVTAGLPLIGNIFTLAVLLVVMVLLDPFLSGIVLLTGLAYLLLSRRSSPKIVHASRGTRKGEGSLVGAAAEALGAIRVVQSYGLEQTVAHEFAGGNEKAMKAGIRAKKLAAGLERTTDVLVGISQGAVLVVGSLQVLRGAMSPGDMVLFLTYLKIAMKPLRDMAKYTGRIARASASGERIADLLDEEIEIVDPPIPVQMRHVRGTVEFSSITSPDGHGRPLFEDLSLHIPAGQHVGILGPSGGGKSTLVSYLLRLNEPQQGRIRVGGYDTRSVSLAELRRHVAILPQESVLFTESVRENIRFGRGDASIAEIEEAARRAGAHDFIMGLPEGYDTVLGNRGDTLSGGQRQRIAIARAMIRRAPVVVLDEATTGLDPAAKAQVNESLRELARSRTTISITHDATTVAGLDRVLWLEEGRILEDGPPAQLAADPDSRYSRWMIEQRSDEEDTGPASPITPSPVSSAPTASSAPSAPTTPVPSAPTSQEALR</sequence>
<keyword evidence="2" id="KW-0813">Transport</keyword>
<evidence type="ECO:0000256" key="2">
    <source>
        <dbReference type="ARBA" id="ARBA00022448"/>
    </source>
</evidence>
<dbReference type="Gene3D" id="1.20.1560.10">
    <property type="entry name" value="ABC transporter type 1, transmembrane domain"/>
    <property type="match status" value="1"/>
</dbReference>
<dbReference type="SMART" id="SM00382">
    <property type="entry name" value="AAA"/>
    <property type="match status" value="1"/>
</dbReference>
<dbReference type="PROSITE" id="PS00211">
    <property type="entry name" value="ABC_TRANSPORTER_1"/>
    <property type="match status" value="1"/>
</dbReference>
<dbReference type="EMBL" id="CP023563">
    <property type="protein sequence ID" value="ATG50371.1"/>
    <property type="molecule type" value="Genomic_DNA"/>
</dbReference>
<keyword evidence="8 11" id="KW-0472">Membrane</keyword>
<dbReference type="PROSITE" id="PS50929">
    <property type="entry name" value="ABC_TM1F"/>
    <property type="match status" value="1"/>
</dbReference>
<evidence type="ECO:0000313" key="14">
    <source>
        <dbReference type="EMBL" id="ATG50371.1"/>
    </source>
</evidence>
<protein>
    <submittedName>
        <fullName evidence="14">Protein tyrosine phosphatase</fullName>
    </submittedName>
</protein>
<dbReference type="Pfam" id="PF00005">
    <property type="entry name" value="ABC_tran"/>
    <property type="match status" value="1"/>
</dbReference>
<dbReference type="GO" id="GO:0140359">
    <property type="term" value="F:ABC-type transporter activity"/>
    <property type="evidence" value="ECO:0007669"/>
    <property type="project" value="InterPro"/>
</dbReference>
<dbReference type="AlphaFoldDB" id="A0A291GJI7"/>
<dbReference type="InterPro" id="IPR036640">
    <property type="entry name" value="ABC1_TM_sf"/>
</dbReference>
<evidence type="ECO:0000256" key="11">
    <source>
        <dbReference type="SAM" id="Phobius"/>
    </source>
</evidence>
<dbReference type="GO" id="GO:0005524">
    <property type="term" value="F:ATP binding"/>
    <property type="evidence" value="ECO:0007669"/>
    <property type="project" value="UniProtKB-KW"/>
</dbReference>
<feature type="region of interest" description="Disordered" evidence="10">
    <location>
        <begin position="630"/>
        <end position="679"/>
    </location>
</feature>
<evidence type="ECO:0000256" key="3">
    <source>
        <dbReference type="ARBA" id="ARBA00022475"/>
    </source>
</evidence>
<dbReference type="SUPFAM" id="SSF90123">
    <property type="entry name" value="ABC transporter transmembrane region"/>
    <property type="match status" value="1"/>
</dbReference>
<dbReference type="PROSITE" id="PS50893">
    <property type="entry name" value="ABC_TRANSPORTER_2"/>
    <property type="match status" value="1"/>
</dbReference>
<keyword evidence="15" id="KW-1185">Reference proteome</keyword>
<evidence type="ECO:0000256" key="1">
    <source>
        <dbReference type="ARBA" id="ARBA00004651"/>
    </source>
</evidence>
<feature type="domain" description="ABC transmembrane type-1" evidence="13">
    <location>
        <begin position="67"/>
        <end position="363"/>
    </location>
</feature>
<dbReference type="RefSeq" id="WP_096801511.1">
    <property type="nucleotide sequence ID" value="NZ_CP023563.1"/>
</dbReference>
<name>A0A291GJI7_9MICO</name>